<dbReference type="GO" id="GO:0016616">
    <property type="term" value="F:oxidoreductase activity, acting on the CH-OH group of donors, NAD or NADP as acceptor"/>
    <property type="evidence" value="ECO:0007669"/>
    <property type="project" value="InterPro"/>
</dbReference>
<evidence type="ECO:0000313" key="8">
    <source>
        <dbReference type="Proteomes" id="UP000198565"/>
    </source>
</evidence>
<dbReference type="STRING" id="334253.SAMN04487943_101706"/>
<dbReference type="Gene3D" id="3.40.50.720">
    <property type="entry name" value="NAD(P)-binding Rossmann-like Domain"/>
    <property type="match status" value="2"/>
</dbReference>
<evidence type="ECO:0000256" key="3">
    <source>
        <dbReference type="ARBA" id="ARBA00023027"/>
    </source>
</evidence>
<sequence>MSERTLVINLNLDENLFKEIKQEVPDWNIIANKDIDKIQNELVEAEVVLHWKNATAPFLLEKNDRLKWIQTWSAGVNGLPLDALQRKNVTLTSANGVHAYPISETILALMLGLTRKIHTYVRQQQEKTWHNAGLKLEIHEKTIGIIGVGAIGQETAKIAKAFGMNVLGVRHSGKPTDHIDEMYTPDQLVDILPQCDFVVITLPLTEETTGMFGAEEFRQMKNSAFLINIGRGPIVKEDELIQALENQEIAGAGLDVFQVEPLPEASPLWTMDNVIVTPHTAGATEHYTERVIRDIFIPNLRHYLKYGAPEVNVVDFEKGY</sequence>
<dbReference type="EMBL" id="FOTR01000001">
    <property type="protein sequence ID" value="SFL46884.1"/>
    <property type="molecule type" value="Genomic_DNA"/>
</dbReference>
<evidence type="ECO:0000313" key="7">
    <source>
        <dbReference type="EMBL" id="SFL46884.1"/>
    </source>
</evidence>
<dbReference type="RefSeq" id="WP_091481132.1">
    <property type="nucleotide sequence ID" value="NZ_FOTR01000001.1"/>
</dbReference>
<protein>
    <submittedName>
        <fullName evidence="7">Phosphoglycerate dehydrogenase</fullName>
    </submittedName>
</protein>
<comment type="similarity">
    <text evidence="1 4">Belongs to the D-isomer specific 2-hydroxyacid dehydrogenase family.</text>
</comment>
<feature type="domain" description="D-isomer specific 2-hydroxyacid dehydrogenase NAD-binding" evidence="6">
    <location>
        <begin position="107"/>
        <end position="281"/>
    </location>
</feature>
<dbReference type="SUPFAM" id="SSF51735">
    <property type="entry name" value="NAD(P)-binding Rossmann-fold domains"/>
    <property type="match status" value="1"/>
</dbReference>
<dbReference type="OrthoDB" id="9805416at2"/>
<gene>
    <name evidence="7" type="ORF">SAMN04487943_101706</name>
</gene>
<dbReference type="CDD" id="cd05300">
    <property type="entry name" value="2-Hacid_dh_1"/>
    <property type="match status" value="1"/>
</dbReference>
<dbReference type="PANTHER" id="PTHR43333:SF1">
    <property type="entry name" value="D-ISOMER SPECIFIC 2-HYDROXYACID DEHYDROGENASE NAD-BINDING DOMAIN-CONTAINING PROTEIN"/>
    <property type="match status" value="1"/>
</dbReference>
<keyword evidence="3" id="KW-0520">NAD</keyword>
<dbReference type="Pfam" id="PF00389">
    <property type="entry name" value="2-Hacid_dh"/>
    <property type="match status" value="1"/>
</dbReference>
<dbReference type="InterPro" id="IPR036291">
    <property type="entry name" value="NAD(P)-bd_dom_sf"/>
</dbReference>
<dbReference type="InterPro" id="IPR006139">
    <property type="entry name" value="D-isomer_2_OHA_DH_cat_dom"/>
</dbReference>
<accession>A0A1I4HXT2</accession>
<evidence type="ECO:0000256" key="1">
    <source>
        <dbReference type="ARBA" id="ARBA00005854"/>
    </source>
</evidence>
<dbReference type="Pfam" id="PF02826">
    <property type="entry name" value="2-Hacid_dh_C"/>
    <property type="match status" value="1"/>
</dbReference>
<dbReference type="FunFam" id="3.40.50.720:FF:000363">
    <property type="entry name" value="D-isomer specific 2-hydroxyacid dehydrogenase"/>
    <property type="match status" value="1"/>
</dbReference>
<dbReference type="Proteomes" id="UP000198565">
    <property type="component" value="Unassembled WGS sequence"/>
</dbReference>
<dbReference type="SUPFAM" id="SSF52283">
    <property type="entry name" value="Formate/glycerate dehydrogenase catalytic domain-like"/>
    <property type="match status" value="1"/>
</dbReference>
<evidence type="ECO:0000259" key="6">
    <source>
        <dbReference type="Pfam" id="PF02826"/>
    </source>
</evidence>
<keyword evidence="8" id="KW-1185">Reference proteome</keyword>
<keyword evidence="2 4" id="KW-0560">Oxidoreductase</keyword>
<dbReference type="InterPro" id="IPR006140">
    <property type="entry name" value="D-isomer_DH_NAD-bd"/>
</dbReference>
<proteinExistence type="inferred from homology"/>
<organism evidence="7 8">
    <name type="scientific">Gracilibacillus orientalis</name>
    <dbReference type="NCBI Taxonomy" id="334253"/>
    <lineage>
        <taxon>Bacteria</taxon>
        <taxon>Bacillati</taxon>
        <taxon>Bacillota</taxon>
        <taxon>Bacilli</taxon>
        <taxon>Bacillales</taxon>
        <taxon>Bacillaceae</taxon>
        <taxon>Gracilibacillus</taxon>
    </lineage>
</organism>
<evidence type="ECO:0000256" key="4">
    <source>
        <dbReference type="RuleBase" id="RU003719"/>
    </source>
</evidence>
<name>A0A1I4HXT2_9BACI</name>
<feature type="domain" description="D-isomer specific 2-hydroxyacid dehydrogenase catalytic" evidence="5">
    <location>
        <begin position="16"/>
        <end position="308"/>
    </location>
</feature>
<evidence type="ECO:0000259" key="5">
    <source>
        <dbReference type="Pfam" id="PF00389"/>
    </source>
</evidence>
<dbReference type="AlphaFoldDB" id="A0A1I4HXT2"/>
<reference evidence="8" key="1">
    <citation type="submission" date="2016-10" db="EMBL/GenBank/DDBJ databases">
        <authorList>
            <person name="Varghese N."/>
            <person name="Submissions S."/>
        </authorList>
    </citation>
    <scope>NUCLEOTIDE SEQUENCE [LARGE SCALE GENOMIC DNA]</scope>
    <source>
        <strain evidence="8">CGMCC 1.4250</strain>
    </source>
</reference>
<dbReference type="PANTHER" id="PTHR43333">
    <property type="entry name" value="2-HACID_DH_C DOMAIN-CONTAINING PROTEIN"/>
    <property type="match status" value="1"/>
</dbReference>
<dbReference type="GO" id="GO:0051287">
    <property type="term" value="F:NAD binding"/>
    <property type="evidence" value="ECO:0007669"/>
    <property type="project" value="InterPro"/>
</dbReference>
<evidence type="ECO:0000256" key="2">
    <source>
        <dbReference type="ARBA" id="ARBA00023002"/>
    </source>
</evidence>